<dbReference type="EMBL" id="CAIIXF020000001">
    <property type="protein sequence ID" value="CAH1772269.1"/>
    <property type="molecule type" value="Genomic_DNA"/>
</dbReference>
<dbReference type="SMART" id="SM00079">
    <property type="entry name" value="PBPe"/>
    <property type="match status" value="1"/>
</dbReference>
<keyword evidence="5" id="KW-0406">Ion transport</keyword>
<dbReference type="SUPFAM" id="SSF53850">
    <property type="entry name" value="Periplasmic binding protein-like II"/>
    <property type="match status" value="1"/>
</dbReference>
<proteinExistence type="predicted"/>
<protein>
    <submittedName>
        <fullName evidence="11">Uncharacterized protein</fullName>
    </submittedName>
</protein>
<evidence type="ECO:0000256" key="8">
    <source>
        <dbReference type="ARBA" id="ARBA00023180"/>
    </source>
</evidence>
<evidence type="ECO:0000256" key="1">
    <source>
        <dbReference type="ARBA" id="ARBA00004141"/>
    </source>
</evidence>
<dbReference type="GO" id="GO:0016020">
    <property type="term" value="C:membrane"/>
    <property type="evidence" value="ECO:0007669"/>
    <property type="project" value="UniProtKB-SubCell"/>
</dbReference>
<gene>
    <name evidence="11" type="ORF">OFUS_LOCUS54</name>
</gene>
<keyword evidence="7" id="KW-0675">Receptor</keyword>
<keyword evidence="10" id="KW-0407">Ion channel</keyword>
<keyword evidence="8" id="KW-0325">Glycoprotein</keyword>
<name>A0A8J1UUQ2_OWEFU</name>
<evidence type="ECO:0000256" key="2">
    <source>
        <dbReference type="ARBA" id="ARBA00022448"/>
    </source>
</evidence>
<keyword evidence="2" id="KW-0813">Transport</keyword>
<comment type="subcellular location">
    <subcellularLocation>
        <location evidence="1">Membrane</location>
        <topology evidence="1">Multi-pass membrane protein</topology>
    </subcellularLocation>
</comment>
<evidence type="ECO:0000313" key="12">
    <source>
        <dbReference type="Proteomes" id="UP000749559"/>
    </source>
</evidence>
<keyword evidence="3" id="KW-0812">Transmembrane</keyword>
<evidence type="ECO:0000313" key="11">
    <source>
        <dbReference type="EMBL" id="CAH1772269.1"/>
    </source>
</evidence>
<reference evidence="11" key="1">
    <citation type="submission" date="2022-03" db="EMBL/GenBank/DDBJ databases">
        <authorList>
            <person name="Martin C."/>
        </authorList>
    </citation>
    <scope>NUCLEOTIDE SEQUENCE</scope>
</reference>
<keyword evidence="9" id="KW-1071">Ligand-gated ion channel</keyword>
<dbReference type="AlphaFoldDB" id="A0A8J1UUQ2"/>
<dbReference type="InterPro" id="IPR001320">
    <property type="entry name" value="Iontro_rcpt_C"/>
</dbReference>
<dbReference type="PANTHER" id="PTHR18966">
    <property type="entry name" value="IONOTROPIC GLUTAMATE RECEPTOR"/>
    <property type="match status" value="1"/>
</dbReference>
<dbReference type="Proteomes" id="UP000749559">
    <property type="component" value="Unassembled WGS sequence"/>
</dbReference>
<sequence length="368" mass="41787">MEDIGIYTFLRMSVILSTIATGIAMPDYSGSVIVTSVLEPPFLMRRQQSDDNRSDNIPGDKDNNAQYEGFIVDLINAIGRITQTRFVIREAEDRRHGARDDEGRWSGMIGEVLGDSGVIQEVLRGKADMAAGPLLITKYRKMDVDFSMPFMRFGYSIVFKDSPQFKNIISLEGLLNMTKAGVTDDVNNTIRDIVFNYLHHDTIVGGLMEHMYKNEKQNVLKQLWAYMSREQVLKPSKILVDDINVALKRIRDDGVIMIMETPSAEYITESLPCDLRSIRITDVGTNWTEYAYGFATEPSSPLQMDLNQALSMLEFSGELQLLRERWWQTPCLDITINFAASIENGAIFFNKLILLKTLFICILVTYIT</sequence>
<dbReference type="Gene3D" id="3.40.190.10">
    <property type="entry name" value="Periplasmic binding protein-like II"/>
    <property type="match status" value="2"/>
</dbReference>
<dbReference type="InterPro" id="IPR015683">
    <property type="entry name" value="Ionotropic_Glu_rcpt"/>
</dbReference>
<evidence type="ECO:0000256" key="5">
    <source>
        <dbReference type="ARBA" id="ARBA00023065"/>
    </source>
</evidence>
<dbReference type="Pfam" id="PF10613">
    <property type="entry name" value="Lig_chan-Glu_bd"/>
    <property type="match status" value="1"/>
</dbReference>
<keyword evidence="12" id="KW-1185">Reference proteome</keyword>
<dbReference type="GO" id="GO:0015276">
    <property type="term" value="F:ligand-gated monoatomic ion channel activity"/>
    <property type="evidence" value="ECO:0007669"/>
    <property type="project" value="InterPro"/>
</dbReference>
<evidence type="ECO:0000256" key="10">
    <source>
        <dbReference type="ARBA" id="ARBA00023303"/>
    </source>
</evidence>
<dbReference type="InterPro" id="IPR019594">
    <property type="entry name" value="Glu/Gly-bd"/>
</dbReference>
<dbReference type="OrthoDB" id="6274770at2759"/>
<evidence type="ECO:0000256" key="6">
    <source>
        <dbReference type="ARBA" id="ARBA00023136"/>
    </source>
</evidence>
<comment type="caution">
    <text evidence="11">The sequence shown here is derived from an EMBL/GenBank/DDBJ whole genome shotgun (WGS) entry which is preliminary data.</text>
</comment>
<dbReference type="FunFam" id="3.40.190.10:FF:000210">
    <property type="entry name" value="Glutamate receptor ionotropic, kainate 1"/>
    <property type="match status" value="1"/>
</dbReference>
<evidence type="ECO:0000256" key="7">
    <source>
        <dbReference type="ARBA" id="ARBA00023170"/>
    </source>
</evidence>
<keyword evidence="4" id="KW-1133">Transmembrane helix</keyword>
<organism evidence="11 12">
    <name type="scientific">Owenia fusiformis</name>
    <name type="common">Polychaete worm</name>
    <dbReference type="NCBI Taxonomy" id="6347"/>
    <lineage>
        <taxon>Eukaryota</taxon>
        <taxon>Metazoa</taxon>
        <taxon>Spiralia</taxon>
        <taxon>Lophotrochozoa</taxon>
        <taxon>Annelida</taxon>
        <taxon>Polychaeta</taxon>
        <taxon>Sedentaria</taxon>
        <taxon>Canalipalpata</taxon>
        <taxon>Sabellida</taxon>
        <taxon>Oweniida</taxon>
        <taxon>Oweniidae</taxon>
        <taxon>Owenia</taxon>
    </lineage>
</organism>
<evidence type="ECO:0000256" key="9">
    <source>
        <dbReference type="ARBA" id="ARBA00023286"/>
    </source>
</evidence>
<accession>A0A8J1UUQ2</accession>
<evidence type="ECO:0000256" key="3">
    <source>
        <dbReference type="ARBA" id="ARBA00022692"/>
    </source>
</evidence>
<evidence type="ECO:0000256" key="4">
    <source>
        <dbReference type="ARBA" id="ARBA00022989"/>
    </source>
</evidence>
<keyword evidence="6" id="KW-0472">Membrane</keyword>
<dbReference type="SMART" id="SM00918">
    <property type="entry name" value="Lig_chan-Glu_bd"/>
    <property type="match status" value="1"/>
</dbReference>